<evidence type="ECO:0000259" key="8">
    <source>
        <dbReference type="PROSITE" id="PS50048"/>
    </source>
</evidence>
<reference evidence="10" key="1">
    <citation type="journal article" date="2021" name="Nat. Commun.">
        <title>Genetic determinants of endophytism in the Arabidopsis root mycobiome.</title>
        <authorList>
            <person name="Mesny F."/>
            <person name="Miyauchi S."/>
            <person name="Thiergart T."/>
            <person name="Pickel B."/>
            <person name="Atanasova L."/>
            <person name="Karlsson M."/>
            <person name="Huettel B."/>
            <person name="Barry K.W."/>
            <person name="Haridas S."/>
            <person name="Chen C."/>
            <person name="Bauer D."/>
            <person name="Andreopoulos W."/>
            <person name="Pangilinan J."/>
            <person name="LaButti K."/>
            <person name="Riley R."/>
            <person name="Lipzen A."/>
            <person name="Clum A."/>
            <person name="Drula E."/>
            <person name="Henrissat B."/>
            <person name="Kohler A."/>
            <person name="Grigoriev I.V."/>
            <person name="Martin F.M."/>
            <person name="Hacquard S."/>
        </authorList>
    </citation>
    <scope>NUCLEOTIDE SEQUENCE</scope>
    <source>
        <strain evidence="10">MPI-SDFR-AT-0117</strain>
    </source>
</reference>
<keyword evidence="6" id="KW-0863">Zinc-finger</keyword>
<keyword evidence="4" id="KW-0804">Transcription</keyword>
<organism evidence="10 11">
    <name type="scientific">Plectosphaerella plurivora</name>
    <dbReference type="NCBI Taxonomy" id="936078"/>
    <lineage>
        <taxon>Eukaryota</taxon>
        <taxon>Fungi</taxon>
        <taxon>Dikarya</taxon>
        <taxon>Ascomycota</taxon>
        <taxon>Pezizomycotina</taxon>
        <taxon>Sordariomycetes</taxon>
        <taxon>Hypocreomycetidae</taxon>
        <taxon>Glomerellales</taxon>
        <taxon>Plectosphaerellaceae</taxon>
        <taxon>Plectosphaerella</taxon>
    </lineage>
</organism>
<dbReference type="Proteomes" id="UP000770015">
    <property type="component" value="Unassembled WGS sequence"/>
</dbReference>
<proteinExistence type="predicted"/>
<keyword evidence="2" id="KW-0862">Zinc</keyword>
<dbReference type="CDD" id="cd00067">
    <property type="entry name" value="GAL4"/>
    <property type="match status" value="1"/>
</dbReference>
<evidence type="ECO:0000256" key="5">
    <source>
        <dbReference type="ARBA" id="ARBA00023242"/>
    </source>
</evidence>
<feature type="domain" description="C2H2-type" evidence="9">
    <location>
        <begin position="4"/>
        <end position="35"/>
    </location>
</feature>
<evidence type="ECO:0000256" key="2">
    <source>
        <dbReference type="ARBA" id="ARBA00022833"/>
    </source>
</evidence>
<evidence type="ECO:0008006" key="12">
    <source>
        <dbReference type="Google" id="ProtNLM"/>
    </source>
</evidence>
<feature type="compositionally biased region" description="Polar residues" evidence="7">
    <location>
        <begin position="148"/>
        <end position="166"/>
    </location>
</feature>
<name>A0A9P8VA73_9PEZI</name>
<dbReference type="PANTHER" id="PTHR47660">
    <property type="entry name" value="TRANSCRIPTION FACTOR WITH C2H2 AND ZN(2)-CYS(6) DNA BINDING DOMAIN (EUROFUNG)-RELATED-RELATED"/>
    <property type="match status" value="1"/>
</dbReference>
<protein>
    <recommendedName>
        <fullName evidence="12">Zn(2)-C6 fungal-type domain-containing protein</fullName>
    </recommendedName>
</protein>
<evidence type="ECO:0000259" key="9">
    <source>
        <dbReference type="PROSITE" id="PS50157"/>
    </source>
</evidence>
<evidence type="ECO:0000256" key="1">
    <source>
        <dbReference type="ARBA" id="ARBA00022723"/>
    </source>
</evidence>
<evidence type="ECO:0000256" key="4">
    <source>
        <dbReference type="ARBA" id="ARBA00023163"/>
    </source>
</evidence>
<dbReference type="InterPro" id="IPR013087">
    <property type="entry name" value="Znf_C2H2_type"/>
</dbReference>
<dbReference type="Pfam" id="PF00172">
    <property type="entry name" value="Zn_clus"/>
    <property type="match status" value="1"/>
</dbReference>
<keyword evidence="5" id="KW-0539">Nucleus</keyword>
<dbReference type="SUPFAM" id="SSF57701">
    <property type="entry name" value="Zn2/Cys6 DNA-binding domain"/>
    <property type="match status" value="1"/>
</dbReference>
<feature type="region of interest" description="Disordered" evidence="7">
    <location>
        <begin position="139"/>
        <end position="166"/>
    </location>
</feature>
<evidence type="ECO:0000313" key="11">
    <source>
        <dbReference type="Proteomes" id="UP000770015"/>
    </source>
</evidence>
<keyword evidence="1" id="KW-0479">Metal-binding</keyword>
<keyword evidence="11" id="KW-1185">Reference proteome</keyword>
<dbReference type="GO" id="GO:0008270">
    <property type="term" value="F:zinc ion binding"/>
    <property type="evidence" value="ECO:0007669"/>
    <property type="project" value="UniProtKB-KW"/>
</dbReference>
<dbReference type="OrthoDB" id="5423818at2759"/>
<dbReference type="GO" id="GO:0000981">
    <property type="term" value="F:DNA-binding transcription factor activity, RNA polymerase II-specific"/>
    <property type="evidence" value="ECO:0007669"/>
    <property type="project" value="InterPro"/>
</dbReference>
<dbReference type="InterPro" id="IPR036864">
    <property type="entry name" value="Zn2-C6_fun-type_DNA-bd_sf"/>
</dbReference>
<dbReference type="PROSITE" id="PS00463">
    <property type="entry name" value="ZN2_CY6_FUNGAL_1"/>
    <property type="match status" value="1"/>
</dbReference>
<accession>A0A9P8VA73</accession>
<dbReference type="SMART" id="SM00066">
    <property type="entry name" value="GAL4"/>
    <property type="match status" value="1"/>
</dbReference>
<dbReference type="AlphaFoldDB" id="A0A9P8VA73"/>
<keyword evidence="3" id="KW-0805">Transcription regulation</keyword>
<evidence type="ECO:0000256" key="6">
    <source>
        <dbReference type="PROSITE-ProRule" id="PRU00042"/>
    </source>
</evidence>
<evidence type="ECO:0000256" key="3">
    <source>
        <dbReference type="ARBA" id="ARBA00023015"/>
    </source>
</evidence>
<comment type="caution">
    <text evidence="10">The sequence shown here is derived from an EMBL/GenBank/DDBJ whole genome shotgun (WGS) entry which is preliminary data.</text>
</comment>
<sequence length="474" mass="51802">MAVLSCDLCGKSFHQESSHARHVQYCRRRAARKQPARATACHTCRASKSKCDFGQPCSRCASKDTSCTYGSVPAGHSIALPMTTTDATTTVGEHTLPDDPWSLAPDNGTGFNLGLLNPEGLIYSDDLFLDPVTTTSISSAAAPSPTTQLVPLSDRSSATCTSPTMGQSLSPGCRRLLTATLRTFPRLMADPAKWPPFIHPVASELHFEVGRDVCPRPEASDPSRPLKPLAACRVIAQGFIARTAASTDFLWRCVEAEERWIRSEMLNLSPGELLAATQAAIIYTIMRLIDSGPEYFFEHEGLVDLMHSLADRHLSVVPGLFSPKHERRVGLKWEDWLHEETRRRIITTCFCLALVCGDGNTDGFANPVSLPLPCPRALWEAQNELEWQREYVSSWGPDGHGSGKLWNMCDLAYATRHKVGSEDMPMLLQGEDRTAEDALDEWNTGLDALGIMLSSLVGDLGGICSQGGKEKCLG</sequence>
<feature type="domain" description="Zn(2)-C6 fungal-type" evidence="8">
    <location>
        <begin position="40"/>
        <end position="69"/>
    </location>
</feature>
<evidence type="ECO:0000256" key="7">
    <source>
        <dbReference type="SAM" id="MobiDB-lite"/>
    </source>
</evidence>
<evidence type="ECO:0000313" key="10">
    <source>
        <dbReference type="EMBL" id="KAH6685329.1"/>
    </source>
</evidence>
<dbReference type="PROSITE" id="PS50157">
    <property type="entry name" value="ZINC_FINGER_C2H2_2"/>
    <property type="match status" value="1"/>
</dbReference>
<dbReference type="EMBL" id="JAGSXJ010000015">
    <property type="protein sequence ID" value="KAH6685329.1"/>
    <property type="molecule type" value="Genomic_DNA"/>
</dbReference>
<dbReference type="PROSITE" id="PS50048">
    <property type="entry name" value="ZN2_CY6_FUNGAL_2"/>
    <property type="match status" value="1"/>
</dbReference>
<dbReference type="InterPro" id="IPR001138">
    <property type="entry name" value="Zn2Cys6_DnaBD"/>
</dbReference>
<dbReference type="PANTHER" id="PTHR47660:SF3">
    <property type="entry name" value="FINGER DOMAIN PROTEIN, PUTATIVE (AFU_ORTHOLOGUE AFUA_4G03310)-RELATED"/>
    <property type="match status" value="1"/>
</dbReference>
<gene>
    <name evidence="10" type="ORF">F5X68DRAFT_262585</name>
</gene>
<dbReference type="Gene3D" id="4.10.240.10">
    <property type="entry name" value="Zn(2)-C6 fungal-type DNA-binding domain"/>
    <property type="match status" value="1"/>
</dbReference>